<dbReference type="Proteomes" id="UP000092460">
    <property type="component" value="Unassembled WGS sequence"/>
</dbReference>
<protein>
    <recommendedName>
        <fullName evidence="4">Secreted protein</fullName>
    </recommendedName>
</protein>
<organism evidence="2 3">
    <name type="scientific">Glossina palpalis gambiensis</name>
    <dbReference type="NCBI Taxonomy" id="67801"/>
    <lineage>
        <taxon>Eukaryota</taxon>
        <taxon>Metazoa</taxon>
        <taxon>Ecdysozoa</taxon>
        <taxon>Arthropoda</taxon>
        <taxon>Hexapoda</taxon>
        <taxon>Insecta</taxon>
        <taxon>Pterygota</taxon>
        <taxon>Neoptera</taxon>
        <taxon>Endopterygota</taxon>
        <taxon>Diptera</taxon>
        <taxon>Brachycera</taxon>
        <taxon>Muscomorpha</taxon>
        <taxon>Hippoboscoidea</taxon>
        <taxon>Glossinidae</taxon>
        <taxon>Glossina</taxon>
    </lineage>
</organism>
<accession>A0A1B0BTW6</accession>
<name>A0A1B0BTW6_9MUSC</name>
<dbReference type="VEuPathDB" id="VectorBase:GPPI040403"/>
<evidence type="ECO:0008006" key="4">
    <source>
        <dbReference type="Google" id="ProtNLM"/>
    </source>
</evidence>
<proteinExistence type="predicted"/>
<keyword evidence="1" id="KW-0732">Signal</keyword>
<evidence type="ECO:0000313" key="2">
    <source>
        <dbReference type="EnsemblMetazoa" id="GPPI040403-PA"/>
    </source>
</evidence>
<dbReference type="EMBL" id="JXJN01020400">
    <property type="status" value="NOT_ANNOTATED_CDS"/>
    <property type="molecule type" value="Genomic_DNA"/>
</dbReference>
<evidence type="ECO:0000313" key="3">
    <source>
        <dbReference type="Proteomes" id="UP000092460"/>
    </source>
</evidence>
<reference evidence="3" key="1">
    <citation type="submission" date="2015-01" db="EMBL/GenBank/DDBJ databases">
        <authorList>
            <person name="Aksoy S."/>
            <person name="Warren W."/>
            <person name="Wilson R.K."/>
        </authorList>
    </citation>
    <scope>NUCLEOTIDE SEQUENCE [LARGE SCALE GENOMIC DNA]</scope>
    <source>
        <strain evidence="3">IAEA</strain>
    </source>
</reference>
<feature type="signal peptide" evidence="1">
    <location>
        <begin position="1"/>
        <end position="17"/>
    </location>
</feature>
<dbReference type="EnsemblMetazoa" id="GPPI040403-RA">
    <property type="protein sequence ID" value="GPPI040403-PA"/>
    <property type="gene ID" value="GPPI040403"/>
</dbReference>
<sequence>MFRRHVLFLELFAFCNAARQSNDKIMEDNRMINNNAIEVKYMGQRIQTAAAATNNMCKRINDNRNSGNQTKCQLHCVCINIVADGQWRALIGKRKAINRPKTALLRNSKWTATTSKITTTTTTCCQWSLVKQQHDFKQYFNLTILLNTAFPSKNLQVPN</sequence>
<evidence type="ECO:0000256" key="1">
    <source>
        <dbReference type="SAM" id="SignalP"/>
    </source>
</evidence>
<dbReference type="AlphaFoldDB" id="A0A1B0BTW6"/>
<keyword evidence="3" id="KW-1185">Reference proteome</keyword>
<feature type="chain" id="PRO_5008405211" description="Secreted protein" evidence="1">
    <location>
        <begin position="18"/>
        <end position="159"/>
    </location>
</feature>
<reference evidence="2" key="2">
    <citation type="submission" date="2020-05" db="UniProtKB">
        <authorList>
            <consortium name="EnsemblMetazoa"/>
        </authorList>
    </citation>
    <scope>IDENTIFICATION</scope>
    <source>
        <strain evidence="2">IAEA</strain>
    </source>
</reference>